<evidence type="ECO:0000256" key="3">
    <source>
        <dbReference type="ARBA" id="ARBA00022691"/>
    </source>
</evidence>
<dbReference type="PROSITE" id="PS51918">
    <property type="entry name" value="RADICAL_SAM"/>
    <property type="match status" value="1"/>
</dbReference>
<dbReference type="InterPro" id="IPR058240">
    <property type="entry name" value="rSAM_sf"/>
</dbReference>
<dbReference type="SUPFAM" id="SSF102114">
    <property type="entry name" value="Radical SAM enzymes"/>
    <property type="match status" value="1"/>
</dbReference>
<keyword evidence="4" id="KW-0479">Metal-binding</keyword>
<gene>
    <name evidence="8" type="ORF">ACFL27_08765</name>
</gene>
<dbReference type="Gene3D" id="3.20.20.70">
    <property type="entry name" value="Aldolase class I"/>
    <property type="match status" value="2"/>
</dbReference>
<evidence type="ECO:0000256" key="5">
    <source>
        <dbReference type="ARBA" id="ARBA00023004"/>
    </source>
</evidence>
<reference evidence="8 9" key="1">
    <citation type="submission" date="2024-09" db="EMBL/GenBank/DDBJ databases">
        <title>Laminarin stimulates single cell rates of sulfate reduction while oxygen inhibits transcriptomic activity in coastal marine sediment.</title>
        <authorList>
            <person name="Lindsay M."/>
            <person name="Orcutt B."/>
            <person name="Emerson D."/>
            <person name="Stepanauskas R."/>
            <person name="D'Angelo T."/>
        </authorList>
    </citation>
    <scope>NUCLEOTIDE SEQUENCE [LARGE SCALE GENOMIC DNA]</scope>
    <source>
        <strain evidence="8">SAG AM-311-K15</strain>
    </source>
</reference>
<keyword evidence="6" id="KW-0411">Iron-sulfur</keyword>
<dbReference type="EMBL" id="JBHPBY010000087">
    <property type="protein sequence ID" value="MFC1850269.1"/>
    <property type="molecule type" value="Genomic_DNA"/>
</dbReference>
<feature type="domain" description="Radical SAM core" evidence="7">
    <location>
        <begin position="29"/>
        <end position="252"/>
    </location>
</feature>
<dbReference type="InterPro" id="IPR034391">
    <property type="entry name" value="AdoMet-like_SPASM_containing"/>
</dbReference>
<name>A0ABV6YVP2_UNCC1</name>
<dbReference type="InterPro" id="IPR050377">
    <property type="entry name" value="Radical_SAM_PqqE_MftC-like"/>
</dbReference>
<keyword evidence="2" id="KW-0004">4Fe-4S</keyword>
<dbReference type="InterPro" id="IPR013785">
    <property type="entry name" value="Aldolase_TIM"/>
</dbReference>
<dbReference type="InterPro" id="IPR023885">
    <property type="entry name" value="4Fe4S-binding_SPASM_dom"/>
</dbReference>
<keyword evidence="3" id="KW-0949">S-adenosyl-L-methionine</keyword>
<dbReference type="CDD" id="cd01335">
    <property type="entry name" value="Radical_SAM"/>
    <property type="match status" value="1"/>
</dbReference>
<evidence type="ECO:0000256" key="6">
    <source>
        <dbReference type="ARBA" id="ARBA00023014"/>
    </source>
</evidence>
<accession>A0ABV6YVP2</accession>
<dbReference type="InterPro" id="IPR006638">
    <property type="entry name" value="Elp3/MiaA/NifB-like_rSAM"/>
</dbReference>
<evidence type="ECO:0000256" key="1">
    <source>
        <dbReference type="ARBA" id="ARBA00001966"/>
    </source>
</evidence>
<proteinExistence type="predicted"/>
<dbReference type="Pfam" id="PF13186">
    <property type="entry name" value="SPASM"/>
    <property type="match status" value="1"/>
</dbReference>
<comment type="cofactor">
    <cofactor evidence="1">
        <name>[4Fe-4S] cluster</name>
        <dbReference type="ChEBI" id="CHEBI:49883"/>
    </cofactor>
</comment>
<evidence type="ECO:0000313" key="8">
    <source>
        <dbReference type="EMBL" id="MFC1850269.1"/>
    </source>
</evidence>
<dbReference type="Proteomes" id="UP001594351">
    <property type="component" value="Unassembled WGS sequence"/>
</dbReference>
<evidence type="ECO:0000256" key="4">
    <source>
        <dbReference type="ARBA" id="ARBA00022723"/>
    </source>
</evidence>
<dbReference type="SMART" id="SM00729">
    <property type="entry name" value="Elp3"/>
    <property type="match status" value="1"/>
</dbReference>
<protein>
    <submittedName>
        <fullName evidence="8">Radical SAM/SPASM domain-containing protein</fullName>
    </submittedName>
</protein>
<dbReference type="InterPro" id="IPR007197">
    <property type="entry name" value="rSAM"/>
</dbReference>
<evidence type="ECO:0000313" key="9">
    <source>
        <dbReference type="Proteomes" id="UP001594351"/>
    </source>
</evidence>
<evidence type="ECO:0000259" key="7">
    <source>
        <dbReference type="PROSITE" id="PS51918"/>
    </source>
</evidence>
<evidence type="ECO:0000256" key="2">
    <source>
        <dbReference type="ARBA" id="ARBA00022485"/>
    </source>
</evidence>
<keyword evidence="9" id="KW-1185">Reference proteome</keyword>
<dbReference type="SFLD" id="SFLDS00029">
    <property type="entry name" value="Radical_SAM"/>
    <property type="match status" value="1"/>
</dbReference>
<dbReference type="Pfam" id="PF04055">
    <property type="entry name" value="Radical_SAM"/>
    <property type="match status" value="1"/>
</dbReference>
<sequence length="451" mass="52028">MLYTNYQSLKKLNRNLNGLKFLLNDYSIETMPHWICFQNTYSCNLSCPHCQFHGTEEAKKKYNDKILNMKDELLKKVASEVLPFAGEYMLTVGGEPLVLKGIENTIHELEKYGAKLHLITNGTLLRKRMLEILLPYTGGYYISIDGATESTFETLRKGAKFKKVLKNVKLLKRSLELLSLENENLVILAFTIMGSNIQEMPEMVRLASFWGVNTVNGNFVVIMHDHVAHEAIEFHKPRYNYYYTKAKELATDLDINFDFPPPFEGVAPDPTYNHNFDQMIIKKGLNDSNRIPPPYRSYLNLPQVEAEALELATAIRNKNANRKQIEYDETNKDLYGKMKIVYEKLIHENKNLLQELTAKLDQKVKFCNYLFRTAYVASKGEVSPCCIGGRPDMGNVSHNSMFQVWNGEKFNNFRKSYFSQNPEPCCQTCQYNVNIPLMSIFQQFALPLSYD</sequence>
<comment type="caution">
    <text evidence="8">The sequence shown here is derived from an EMBL/GenBank/DDBJ whole genome shotgun (WGS) entry which is preliminary data.</text>
</comment>
<organism evidence="8 9">
    <name type="scientific">candidate division CSSED10-310 bacterium</name>
    <dbReference type="NCBI Taxonomy" id="2855610"/>
    <lineage>
        <taxon>Bacteria</taxon>
        <taxon>Bacteria division CSSED10-310</taxon>
    </lineage>
</organism>
<dbReference type="SFLD" id="SFLDG01067">
    <property type="entry name" value="SPASM/twitch_domain_containing"/>
    <property type="match status" value="1"/>
</dbReference>
<dbReference type="SFLD" id="SFLDG01387">
    <property type="entry name" value="BtrN-like_SPASM_domain_contain"/>
    <property type="match status" value="1"/>
</dbReference>
<dbReference type="CDD" id="cd21109">
    <property type="entry name" value="SPASM"/>
    <property type="match status" value="1"/>
</dbReference>
<dbReference type="PANTHER" id="PTHR11228:SF7">
    <property type="entry name" value="PQQA PEPTIDE CYCLASE"/>
    <property type="match status" value="1"/>
</dbReference>
<dbReference type="PANTHER" id="PTHR11228">
    <property type="entry name" value="RADICAL SAM DOMAIN PROTEIN"/>
    <property type="match status" value="1"/>
</dbReference>
<keyword evidence="5" id="KW-0408">Iron</keyword>